<evidence type="ECO:0000313" key="1">
    <source>
        <dbReference type="EMBL" id="QYN79990.1"/>
    </source>
</evidence>
<sequence>MDFDELTRISNNPTRVISAVLNNIESAFTAGGGSLNSTDHPFPYIVDLITGVNYGFISRLGDVEAGQYRVHARNIGDLSKTMSDDDWYGVYAEPSGTSLRFIISEESLDRYSIRYNEVNGNLNNTYRKLVIPPDTQFDVAGIPFLLENPVEIRVMDHGGYEVVYDSTRQSTLKPLATNTPDIVYLDIDRRRYMAITIPVRQLAIDAHVNKSANPNTGFKESIQYEDSLYAVRAFITPDGSNTRSEMAVIFNNKIYDPNQVTLVIDLKDENTFEATIPPVYMQNGMITAARVTILVYTTKGEYYRDFSTLQNQYFKAQYFDYANAGGALNEFEKPFSKINDVLIDSIAPITGGRAATPFEELKNMLIYGHRQRQIPVSNSDISQFLQRAGYSSVKSIDMVTNRLYRVTKDLPVQNNKLYQDSSVVRFNSAIGTNVGSMLTSLEELIGSGWGIDNGRRVTLLQRAAFDITKQTPYLVSKQEFDTLMNSSNQNKINTLSTKTMAYNPFAYVFDTTKNRATVRIYRLSIPSIKYQTFRFENATLGLQVGIDVINMEATKEHYTITVQTKSSDAYKELDDALVNLQLSFISAGSTTPVTMKAQLLGKTQDGERRFMFTLPTRFDVDDSDQIDFSGFSQFGRPQDKVYIDLSTTANFIFTYAGDGLQLLSSSDMKIDQTLFDQTNVAIIETEYAVEFGRRLSSLYTRIRPMVGEGIYEKYEDNVPETYKQDEYEYEDVKDPTTGITIRQLKLVDGVPVIKHNRGEQVYTEAGEPVWRFLKGQTVYNSNNEPIELAPRKMKYYWDFIGFDFNYLISQDQYDTDYMNTVEDFFVDQVVAQLDDYNKITLDETTLVFKPRSTMGFTKVVINEAIERMLKNDLSFTVTYMLTKEGLRNQNLKDNLVTMTHTQINNILLKDTVARSDIIKVLKELAGNEVIDVRLTALAGTTDIDAITNIDSTNGFSVRKVVEQTADKFLTIKEDIDVQFKRHLNDQ</sequence>
<organism evidence="1 2">
    <name type="scientific">Kosakonia phage Kc263</name>
    <dbReference type="NCBI Taxonomy" id="2863194"/>
    <lineage>
        <taxon>Viruses</taxon>
        <taxon>Duplodnaviria</taxon>
        <taxon>Heunggongvirae</taxon>
        <taxon>Uroviricota</taxon>
        <taxon>Caudoviricetes</taxon>
        <taxon>Chimalliviridae</taxon>
        <taxon>Branisovskavirus</taxon>
        <taxon>Branisovskavirus Kc263</taxon>
    </lineage>
</organism>
<dbReference type="Proteomes" id="UP000828443">
    <property type="component" value="Segment"/>
</dbReference>
<accession>A0AAE7WFR4</accession>
<proteinExistence type="predicted"/>
<evidence type="ECO:0000313" key="2">
    <source>
        <dbReference type="Proteomes" id="UP000828443"/>
    </source>
</evidence>
<dbReference type="KEGG" id="vg:77953167"/>
<dbReference type="RefSeq" id="YP_010676802.1">
    <property type="nucleotide sequence ID" value="NC_071015.1"/>
</dbReference>
<dbReference type="EMBL" id="MZ348422">
    <property type="protein sequence ID" value="QYN79990.1"/>
    <property type="molecule type" value="Genomic_DNA"/>
</dbReference>
<reference evidence="1" key="1">
    <citation type="journal article" date="2021" name="Viruses">
        <title>Novel Viruses That Lyse Plant and Human Strains of Kosakonia cowanii.</title>
        <authorList>
            <person name="Petrzik K."/>
            <person name="Brazdova S."/>
            <person name="Krawczyk K."/>
        </authorList>
    </citation>
    <scope>NUCLEOTIDE SEQUENCE</scope>
</reference>
<protein>
    <submittedName>
        <fullName evidence="1">Baseplate wedge protein</fullName>
    </submittedName>
</protein>
<dbReference type="GeneID" id="77953167"/>
<keyword evidence="2" id="KW-1185">Reference proteome</keyword>
<name>A0AAE7WFR4_9CAUD</name>